<keyword evidence="3" id="KW-1185">Reference proteome</keyword>
<dbReference type="Proteomes" id="UP000694580">
    <property type="component" value="Chromosome 10"/>
</dbReference>
<reference evidence="2" key="3">
    <citation type="submission" date="2025-09" db="UniProtKB">
        <authorList>
            <consortium name="Ensembl"/>
        </authorList>
    </citation>
    <scope>IDENTIFICATION</scope>
</reference>
<evidence type="ECO:0000313" key="3">
    <source>
        <dbReference type="Proteomes" id="UP000694580"/>
    </source>
</evidence>
<evidence type="ECO:0000313" key="2">
    <source>
        <dbReference type="Ensembl" id="ENSDCDP00010048725.1"/>
    </source>
</evidence>
<dbReference type="InterPro" id="IPR029152">
    <property type="entry name" value="LKAAEAR1"/>
</dbReference>
<reference evidence="2 3" key="1">
    <citation type="submission" date="2020-06" db="EMBL/GenBank/DDBJ databases">
        <authorList>
            <consortium name="Wellcome Sanger Institute Data Sharing"/>
        </authorList>
    </citation>
    <scope>NUCLEOTIDE SEQUENCE [LARGE SCALE GENOMIC DNA]</scope>
</reference>
<dbReference type="Ensembl" id="ENSDCDT00010059079.1">
    <property type="protein sequence ID" value="ENSDCDP00010048725.1"/>
    <property type="gene ID" value="ENSDCDG00010029325.1"/>
</dbReference>
<dbReference type="PANTHER" id="PTHR35665">
    <property type="entry name" value="PROTEIN LKAAEAR1"/>
    <property type="match status" value="1"/>
</dbReference>
<feature type="region of interest" description="Disordered" evidence="1">
    <location>
        <begin position="33"/>
        <end position="67"/>
    </location>
</feature>
<gene>
    <name evidence="2" type="primary">lkaaear1</name>
</gene>
<dbReference type="GeneTree" id="ENSGT00940000173560"/>
<name>A0AAY4DTU5_9TELE</name>
<organism evidence="2 3">
    <name type="scientific">Denticeps clupeoides</name>
    <name type="common">denticle herring</name>
    <dbReference type="NCBI Taxonomy" id="299321"/>
    <lineage>
        <taxon>Eukaryota</taxon>
        <taxon>Metazoa</taxon>
        <taxon>Chordata</taxon>
        <taxon>Craniata</taxon>
        <taxon>Vertebrata</taxon>
        <taxon>Euteleostomi</taxon>
        <taxon>Actinopterygii</taxon>
        <taxon>Neopterygii</taxon>
        <taxon>Teleostei</taxon>
        <taxon>Clupei</taxon>
        <taxon>Clupeiformes</taxon>
        <taxon>Denticipitoidei</taxon>
        <taxon>Denticipitidae</taxon>
        <taxon>Denticeps</taxon>
    </lineage>
</organism>
<sequence>MERSKAEMRKMCPQQRARCLAYQPLSKEVQGWMARTNQRLRSQKQRPSEPRRGRAADGPKSGEMTRRDTLVGQLKAAEARGRIRETRLRHQSLKVQEINLMISCQSSAQRAARLELLLMPVTETEMRSDDCLDKLQVHSISEKAFTFCFLQ</sequence>
<protein>
    <submittedName>
        <fullName evidence="2">Uncharacterized protein</fullName>
    </submittedName>
</protein>
<dbReference type="PANTHER" id="PTHR35665:SF1">
    <property type="entry name" value="PROTEIN LKAAEAR1"/>
    <property type="match status" value="1"/>
</dbReference>
<dbReference type="AlphaFoldDB" id="A0AAY4DTU5"/>
<evidence type="ECO:0000256" key="1">
    <source>
        <dbReference type="SAM" id="MobiDB-lite"/>
    </source>
</evidence>
<proteinExistence type="predicted"/>
<feature type="compositionally biased region" description="Basic and acidic residues" evidence="1">
    <location>
        <begin position="46"/>
        <end position="57"/>
    </location>
</feature>
<dbReference type="Pfam" id="PF15478">
    <property type="entry name" value="LKAAEAR"/>
    <property type="match status" value="1"/>
</dbReference>
<reference evidence="2" key="2">
    <citation type="submission" date="2025-08" db="UniProtKB">
        <authorList>
            <consortium name="Ensembl"/>
        </authorList>
    </citation>
    <scope>IDENTIFICATION</scope>
</reference>
<accession>A0AAY4DTU5</accession>